<evidence type="ECO:0000256" key="8">
    <source>
        <dbReference type="PIRSR" id="PIRSR602401-1"/>
    </source>
</evidence>
<keyword evidence="4 8" id="KW-0479">Metal-binding</keyword>
<dbReference type="PRINTS" id="PR00463">
    <property type="entry name" value="EP450I"/>
</dbReference>
<comment type="cofactor">
    <cofactor evidence="1 8">
        <name>heme</name>
        <dbReference type="ChEBI" id="CHEBI:30413"/>
    </cofactor>
</comment>
<keyword evidence="3 8" id="KW-0349">Heme</keyword>
<evidence type="ECO:0000256" key="3">
    <source>
        <dbReference type="ARBA" id="ARBA00022617"/>
    </source>
</evidence>
<evidence type="ECO:0008006" key="12">
    <source>
        <dbReference type="Google" id="ProtNLM"/>
    </source>
</evidence>
<dbReference type="GO" id="GO:0020037">
    <property type="term" value="F:heme binding"/>
    <property type="evidence" value="ECO:0007669"/>
    <property type="project" value="InterPro"/>
</dbReference>
<dbReference type="EMBL" id="OU895877">
    <property type="protein sequence ID" value="CAG9800180.1"/>
    <property type="molecule type" value="Genomic_DNA"/>
</dbReference>
<evidence type="ECO:0000313" key="10">
    <source>
        <dbReference type="EMBL" id="CAG9800180.1"/>
    </source>
</evidence>
<dbReference type="PANTHER" id="PTHR24279:SF120">
    <property type="entry name" value="CYTOCHROME P450"/>
    <property type="match status" value="1"/>
</dbReference>
<evidence type="ECO:0000256" key="4">
    <source>
        <dbReference type="ARBA" id="ARBA00022723"/>
    </source>
</evidence>
<dbReference type="PANTHER" id="PTHR24279">
    <property type="entry name" value="CYTOCHROME P450"/>
    <property type="match status" value="1"/>
</dbReference>
<dbReference type="InterPro" id="IPR002401">
    <property type="entry name" value="Cyt_P450_E_grp-I"/>
</dbReference>
<evidence type="ECO:0000313" key="11">
    <source>
        <dbReference type="Proteomes" id="UP001153620"/>
    </source>
</evidence>
<dbReference type="SUPFAM" id="SSF48264">
    <property type="entry name" value="Cytochrome P450"/>
    <property type="match status" value="1"/>
</dbReference>
<evidence type="ECO:0000256" key="2">
    <source>
        <dbReference type="ARBA" id="ARBA00010617"/>
    </source>
</evidence>
<dbReference type="GO" id="GO:0004497">
    <property type="term" value="F:monooxygenase activity"/>
    <property type="evidence" value="ECO:0007669"/>
    <property type="project" value="UniProtKB-KW"/>
</dbReference>
<accession>A0A9N9WP01</accession>
<keyword evidence="6 8" id="KW-0408">Iron</keyword>
<evidence type="ECO:0000256" key="6">
    <source>
        <dbReference type="ARBA" id="ARBA00023004"/>
    </source>
</evidence>
<evidence type="ECO:0000256" key="9">
    <source>
        <dbReference type="RuleBase" id="RU000461"/>
    </source>
</evidence>
<dbReference type="GO" id="GO:0005506">
    <property type="term" value="F:iron ion binding"/>
    <property type="evidence" value="ECO:0007669"/>
    <property type="project" value="InterPro"/>
</dbReference>
<name>A0A9N9WP01_9DIPT</name>
<reference evidence="10" key="1">
    <citation type="submission" date="2022-01" db="EMBL/GenBank/DDBJ databases">
        <authorList>
            <person name="King R."/>
        </authorList>
    </citation>
    <scope>NUCLEOTIDE SEQUENCE</scope>
</reference>
<dbReference type="PRINTS" id="PR00385">
    <property type="entry name" value="P450"/>
</dbReference>
<protein>
    <recommendedName>
        <fullName evidence="12">Cytochrome P450</fullName>
    </recommendedName>
</protein>
<comment type="similarity">
    <text evidence="2 9">Belongs to the cytochrome P450 family.</text>
</comment>
<dbReference type="InterPro" id="IPR001128">
    <property type="entry name" value="Cyt_P450"/>
</dbReference>
<organism evidence="10 11">
    <name type="scientific">Chironomus riparius</name>
    <dbReference type="NCBI Taxonomy" id="315576"/>
    <lineage>
        <taxon>Eukaryota</taxon>
        <taxon>Metazoa</taxon>
        <taxon>Ecdysozoa</taxon>
        <taxon>Arthropoda</taxon>
        <taxon>Hexapoda</taxon>
        <taxon>Insecta</taxon>
        <taxon>Pterygota</taxon>
        <taxon>Neoptera</taxon>
        <taxon>Endopterygota</taxon>
        <taxon>Diptera</taxon>
        <taxon>Nematocera</taxon>
        <taxon>Chironomoidea</taxon>
        <taxon>Chironomidae</taxon>
        <taxon>Chironominae</taxon>
        <taxon>Chironomus</taxon>
    </lineage>
</organism>
<dbReference type="Pfam" id="PF00067">
    <property type="entry name" value="p450"/>
    <property type="match status" value="1"/>
</dbReference>
<dbReference type="InterPro" id="IPR036396">
    <property type="entry name" value="Cyt_P450_sf"/>
</dbReference>
<gene>
    <name evidence="10" type="ORF">CHIRRI_LOCUS3130</name>
</gene>
<reference evidence="10" key="2">
    <citation type="submission" date="2022-10" db="EMBL/GenBank/DDBJ databases">
        <authorList>
            <consortium name="ENA_rothamsted_submissions"/>
            <consortium name="culmorum"/>
            <person name="King R."/>
        </authorList>
    </citation>
    <scope>NUCLEOTIDE SEQUENCE</scope>
</reference>
<dbReference type="Proteomes" id="UP001153620">
    <property type="component" value="Chromosome 1"/>
</dbReference>
<sequence>MSVLRTCNIKSIVPVLYNRCYNAQQSIAEVEWNKAKAYKEIPGPRNSFQLMKLMGMPSSKYYNKPLNEMLQMFRKDYGNICYFPGFMGAKPLVMTYLPDDAEKIFRNEGRYPNRRNLESFAYYRKEHRPDLFKTSAGLAVEQDHPWHEFRTKVNQIMMQPRNVKMYIPVIDDVASDFIKKIRSIRNDNLLVPDNFLENMNEWALESIALIALDTRLNLFTGQNPESKQLYELVKEAFAISFEFDIKPSIWRYYKTPAFKKAMKSIDKINEIIFGHVGKALDKYEKNPSTTEHQSILEKLLKIDRNVAEVMAVDMLGAGIDTTSSSAAAALYCLATNPDKQEILRDEIKKVLPSKDVRMNEKSLDSIPYMRAVVKEALRMFPIFNGNARALDHEIVLQGYQIPKGVDIMMVHTSNTDFEEANKFIPERWLKNTTGKCPHAKDVNPFAHLPFGNGPRMCIGRRMAEMEIEILLTRLLSEFKLEWQGGDIKWSSTTINIPSSPMRFKMIDL</sequence>
<dbReference type="CDD" id="cd11054">
    <property type="entry name" value="CYP24A1-like"/>
    <property type="match status" value="1"/>
</dbReference>
<dbReference type="Gene3D" id="1.10.630.10">
    <property type="entry name" value="Cytochrome P450"/>
    <property type="match status" value="1"/>
</dbReference>
<dbReference type="InterPro" id="IPR050479">
    <property type="entry name" value="CYP11_CYP27_families"/>
</dbReference>
<feature type="binding site" description="axial binding residue" evidence="8">
    <location>
        <position position="457"/>
    </location>
    <ligand>
        <name>heme</name>
        <dbReference type="ChEBI" id="CHEBI:30413"/>
    </ligand>
    <ligandPart>
        <name>Fe</name>
        <dbReference type="ChEBI" id="CHEBI:18248"/>
    </ligandPart>
</feature>
<dbReference type="OrthoDB" id="3945418at2759"/>
<evidence type="ECO:0000256" key="7">
    <source>
        <dbReference type="ARBA" id="ARBA00023033"/>
    </source>
</evidence>
<evidence type="ECO:0000256" key="1">
    <source>
        <dbReference type="ARBA" id="ARBA00001971"/>
    </source>
</evidence>
<dbReference type="FunFam" id="1.10.630.10:FF:000006">
    <property type="entry name" value="Cytochrome P450 302a1, mitochondrial"/>
    <property type="match status" value="1"/>
</dbReference>
<proteinExistence type="inferred from homology"/>
<keyword evidence="7 9" id="KW-0503">Monooxygenase</keyword>
<evidence type="ECO:0000256" key="5">
    <source>
        <dbReference type="ARBA" id="ARBA00023002"/>
    </source>
</evidence>
<keyword evidence="5 9" id="KW-0560">Oxidoreductase</keyword>
<dbReference type="PROSITE" id="PS00086">
    <property type="entry name" value="CYTOCHROME_P450"/>
    <property type="match status" value="1"/>
</dbReference>
<dbReference type="AlphaFoldDB" id="A0A9N9WP01"/>
<dbReference type="GO" id="GO:0016705">
    <property type="term" value="F:oxidoreductase activity, acting on paired donors, with incorporation or reduction of molecular oxygen"/>
    <property type="evidence" value="ECO:0007669"/>
    <property type="project" value="InterPro"/>
</dbReference>
<dbReference type="InterPro" id="IPR017972">
    <property type="entry name" value="Cyt_P450_CS"/>
</dbReference>
<keyword evidence="11" id="KW-1185">Reference proteome</keyword>